<comment type="caution">
    <text evidence="3">The sequence shown here is derived from an EMBL/GenBank/DDBJ whole genome shotgun (WGS) entry which is preliminary data.</text>
</comment>
<keyword evidence="1" id="KW-0472">Membrane</keyword>
<evidence type="ECO:0000256" key="1">
    <source>
        <dbReference type="SAM" id="Phobius"/>
    </source>
</evidence>
<name>A0A1F5CC99_9BACT</name>
<reference evidence="3 4" key="1">
    <citation type="journal article" date="2016" name="Nat. Commun.">
        <title>Thousands of microbial genomes shed light on interconnected biogeochemical processes in an aquifer system.</title>
        <authorList>
            <person name="Anantharaman K."/>
            <person name="Brown C.T."/>
            <person name="Hug L.A."/>
            <person name="Sharon I."/>
            <person name="Castelle C.J."/>
            <person name="Probst A.J."/>
            <person name="Thomas B.C."/>
            <person name="Singh A."/>
            <person name="Wilkins M.J."/>
            <person name="Karaoz U."/>
            <person name="Brodie E.L."/>
            <person name="Williams K.H."/>
            <person name="Hubbard S.S."/>
            <person name="Banfield J.F."/>
        </authorList>
    </citation>
    <scope>NUCLEOTIDE SEQUENCE [LARGE SCALE GENOMIC DNA]</scope>
</reference>
<protein>
    <recommendedName>
        <fullName evidence="2">Glycosyl transferase family 1 domain-containing protein</fullName>
    </recommendedName>
</protein>
<evidence type="ECO:0000259" key="2">
    <source>
        <dbReference type="Pfam" id="PF00534"/>
    </source>
</evidence>
<keyword evidence="1" id="KW-0812">Transmembrane</keyword>
<dbReference type="AlphaFoldDB" id="A0A1F5CC99"/>
<dbReference type="InterPro" id="IPR050194">
    <property type="entry name" value="Glycosyltransferase_grp1"/>
</dbReference>
<evidence type="ECO:0000313" key="4">
    <source>
        <dbReference type="Proteomes" id="UP000177197"/>
    </source>
</evidence>
<organism evidence="3 4">
    <name type="scientific">Candidatus Azambacteria bacterium RIFCSPLOWO2_02_FULL_44_14</name>
    <dbReference type="NCBI Taxonomy" id="1797306"/>
    <lineage>
        <taxon>Bacteria</taxon>
        <taxon>Candidatus Azamiibacteriota</taxon>
    </lineage>
</organism>
<evidence type="ECO:0000313" key="3">
    <source>
        <dbReference type="EMBL" id="OGD40499.1"/>
    </source>
</evidence>
<gene>
    <name evidence="3" type="ORF">A3I30_00845</name>
</gene>
<dbReference type="CDD" id="cd03801">
    <property type="entry name" value="GT4_PimA-like"/>
    <property type="match status" value="1"/>
</dbReference>
<dbReference type="Pfam" id="PF00534">
    <property type="entry name" value="Glycos_transf_1"/>
    <property type="match status" value="1"/>
</dbReference>
<dbReference type="Gene3D" id="3.40.50.2000">
    <property type="entry name" value="Glycogen Phosphorylase B"/>
    <property type="match status" value="4"/>
</dbReference>
<proteinExistence type="predicted"/>
<feature type="domain" description="Glycosyl transferase family 1" evidence="2">
    <location>
        <begin position="186"/>
        <end position="371"/>
    </location>
</feature>
<dbReference type="GO" id="GO:0016757">
    <property type="term" value="F:glycosyltransferase activity"/>
    <property type="evidence" value="ECO:0007669"/>
    <property type="project" value="InterPro"/>
</dbReference>
<accession>A0A1F5CC99</accession>
<dbReference type="PANTHER" id="PTHR45947:SF3">
    <property type="entry name" value="SULFOQUINOVOSYL TRANSFERASE SQD2"/>
    <property type="match status" value="1"/>
</dbReference>
<dbReference type="InterPro" id="IPR001296">
    <property type="entry name" value="Glyco_trans_1"/>
</dbReference>
<dbReference type="EMBL" id="MEYV01000007">
    <property type="protein sequence ID" value="OGD40499.1"/>
    <property type="molecule type" value="Genomic_DNA"/>
</dbReference>
<feature type="transmembrane region" description="Helical" evidence="1">
    <location>
        <begin position="58"/>
        <end position="79"/>
    </location>
</feature>
<sequence length="393" mass="44399">MNVCFIGKHIYPGDVFSNEQDMKTWRSMAAYFGELFVIAQSPDLFFHRAKEKNICVYLVPRLFGYFGFILFAAKLGFFLNLKYSIDVFDASEVAGGGIAATFLKFLTGRLSVIEVQGEVFRKPEKHQNLKSWLLQKIGKWTMQRAARIRVISRAIYNQVLERGIDERKIRLVSLRVDLDNFNPDKFKLSENRSLVVGYVGRLVDGKGLEDLLQAISIIKGQIFPTLRSGSSIFQPNQKDLGEIGTNFKLLIFGSGPLEEKLKKMAQNLGISDLIEWRGFVPYGGVPEALLGIDVFVYPSWHEGFGRSIMEALAMEKAVVATEVGGIPDLIEDGKTGFLIPPHNSEQLAVKIKELLSNEELRKKFGKAGREWVSKNYEWNAGIKKFANLFLELK</sequence>
<keyword evidence="1" id="KW-1133">Transmembrane helix</keyword>
<dbReference type="SUPFAM" id="SSF53756">
    <property type="entry name" value="UDP-Glycosyltransferase/glycogen phosphorylase"/>
    <property type="match status" value="1"/>
</dbReference>
<dbReference type="Proteomes" id="UP000177197">
    <property type="component" value="Unassembled WGS sequence"/>
</dbReference>
<dbReference type="PANTHER" id="PTHR45947">
    <property type="entry name" value="SULFOQUINOVOSYL TRANSFERASE SQD2"/>
    <property type="match status" value="1"/>
</dbReference>